<dbReference type="PANTHER" id="PTHR43213">
    <property type="entry name" value="BIFUNCTIONAL DTTP/UTP PYROPHOSPHATASE/METHYLTRANSFERASE PROTEIN-RELATED"/>
    <property type="match status" value="1"/>
</dbReference>
<comment type="caution">
    <text evidence="3">Lacks conserved residue(s) required for the propagation of feature annotation.</text>
</comment>
<dbReference type="EMBL" id="CACRST010000014">
    <property type="protein sequence ID" value="VYT08353.1"/>
    <property type="molecule type" value="Genomic_DNA"/>
</dbReference>
<evidence type="ECO:0000256" key="1">
    <source>
        <dbReference type="ARBA" id="ARBA00001968"/>
    </source>
</evidence>
<protein>
    <recommendedName>
        <fullName evidence="3">dTTP/UTP pyrophosphatase</fullName>
        <shortName evidence="3">dTTPase/UTPase</shortName>
        <ecNumber evidence="3">3.6.1.9</ecNumber>
    </recommendedName>
    <alternativeName>
        <fullName evidence="3">Nucleoside triphosphate pyrophosphatase</fullName>
    </alternativeName>
    <alternativeName>
        <fullName evidence="3">Nucleotide pyrophosphatase</fullName>
        <shortName evidence="3">Nucleotide PPase</shortName>
    </alternativeName>
</protein>
<proteinExistence type="inferred from homology"/>
<comment type="cofactor">
    <cofactor evidence="1 3">
        <name>a divalent metal cation</name>
        <dbReference type="ChEBI" id="CHEBI:60240"/>
    </cofactor>
</comment>
<evidence type="ECO:0000256" key="2">
    <source>
        <dbReference type="ARBA" id="ARBA00022801"/>
    </source>
</evidence>
<dbReference type="GO" id="GO:0047429">
    <property type="term" value="F:nucleoside triphosphate diphosphatase activity"/>
    <property type="evidence" value="ECO:0007669"/>
    <property type="project" value="UniProtKB-EC"/>
</dbReference>
<dbReference type="NCBIfam" id="TIGR00172">
    <property type="entry name" value="maf"/>
    <property type="match status" value="1"/>
</dbReference>
<dbReference type="CDD" id="cd00555">
    <property type="entry name" value="Maf"/>
    <property type="match status" value="1"/>
</dbReference>
<dbReference type="Gene3D" id="3.90.950.10">
    <property type="match status" value="1"/>
</dbReference>
<keyword evidence="3" id="KW-0963">Cytoplasm</keyword>
<comment type="function">
    <text evidence="3">Nucleoside triphosphate pyrophosphatase that hydrolyzes dTTP and UTP. May have a dual role in cell division arrest and in preventing the incorporation of modified nucleotides into cellular nucleic acids.</text>
</comment>
<gene>
    <name evidence="4" type="primary">maf</name>
    <name evidence="4" type="ORF">BGLFYP119_01735</name>
</gene>
<reference evidence="4" key="1">
    <citation type="submission" date="2019-11" db="EMBL/GenBank/DDBJ databases">
        <authorList>
            <person name="Feng L."/>
        </authorList>
    </citation>
    <scope>NUCLEOTIDE SEQUENCE</scope>
    <source>
        <strain evidence="4">BgluceraseaLFYP119</strain>
    </source>
</reference>
<feature type="site" description="Important for substrate specificity" evidence="3">
    <location>
        <position position="159"/>
    </location>
</feature>
<dbReference type="GO" id="GO:0005737">
    <property type="term" value="C:cytoplasm"/>
    <property type="evidence" value="ECO:0007669"/>
    <property type="project" value="UniProtKB-SubCell"/>
</dbReference>
<dbReference type="HAMAP" id="MF_00528">
    <property type="entry name" value="Maf"/>
    <property type="match status" value="1"/>
</dbReference>
<feature type="site" description="Important for substrate specificity" evidence="3">
    <location>
        <position position="15"/>
    </location>
</feature>
<dbReference type="InterPro" id="IPR029001">
    <property type="entry name" value="ITPase-like_fam"/>
</dbReference>
<dbReference type="AlphaFoldDB" id="A0A6N2TUU2"/>
<dbReference type="SUPFAM" id="SSF52972">
    <property type="entry name" value="ITPase-like"/>
    <property type="match status" value="1"/>
</dbReference>
<sequence>MKAMRNIILASASPRRRELLSQAGVKFEVRPASGEEKITSSDPEEVVKELSEQKALAAVFSAEEGTVIIGSDTLVAYQGKILGKPCDEEDAVQTLMQLQGNTHQVYTGVTVLEYKKGQWESHTFAERTDVTFYPVSEEEIRDYVKTGEPMDKAGSYGIQGRFGIYVKKISGEYSNVVGLPVGRLFYETKKIGIELR</sequence>
<dbReference type="InterPro" id="IPR003697">
    <property type="entry name" value="Maf-like"/>
</dbReference>
<comment type="similarity">
    <text evidence="3">Belongs to the Maf family. YhdE subfamily.</text>
</comment>
<dbReference type="EC" id="3.6.1.9" evidence="3"/>
<feature type="active site" description="Proton acceptor" evidence="3">
    <location>
        <position position="72"/>
    </location>
</feature>
<keyword evidence="3" id="KW-0546">Nucleotide metabolism</keyword>
<dbReference type="Pfam" id="PF02545">
    <property type="entry name" value="Maf"/>
    <property type="match status" value="1"/>
</dbReference>
<dbReference type="GO" id="GO:0009117">
    <property type="term" value="P:nucleotide metabolic process"/>
    <property type="evidence" value="ECO:0007669"/>
    <property type="project" value="UniProtKB-KW"/>
</dbReference>
<comment type="catalytic activity">
    <reaction evidence="3">
        <text>UTP + H2O = UMP + diphosphate + H(+)</text>
        <dbReference type="Rhea" id="RHEA:29395"/>
        <dbReference type="ChEBI" id="CHEBI:15377"/>
        <dbReference type="ChEBI" id="CHEBI:15378"/>
        <dbReference type="ChEBI" id="CHEBI:33019"/>
        <dbReference type="ChEBI" id="CHEBI:46398"/>
        <dbReference type="ChEBI" id="CHEBI:57865"/>
        <dbReference type="EC" id="3.6.1.9"/>
    </reaction>
</comment>
<dbReference type="PANTHER" id="PTHR43213:SF5">
    <property type="entry name" value="BIFUNCTIONAL DTTP_UTP PYROPHOSPHATASE_METHYLTRANSFERASE PROTEIN-RELATED"/>
    <property type="match status" value="1"/>
</dbReference>
<keyword evidence="2 3" id="KW-0378">Hydrolase</keyword>
<comment type="catalytic activity">
    <reaction evidence="3">
        <text>dTTP + H2O = dTMP + diphosphate + H(+)</text>
        <dbReference type="Rhea" id="RHEA:28534"/>
        <dbReference type="ChEBI" id="CHEBI:15377"/>
        <dbReference type="ChEBI" id="CHEBI:15378"/>
        <dbReference type="ChEBI" id="CHEBI:33019"/>
        <dbReference type="ChEBI" id="CHEBI:37568"/>
        <dbReference type="ChEBI" id="CHEBI:63528"/>
        <dbReference type="EC" id="3.6.1.9"/>
    </reaction>
</comment>
<name>A0A6N2TUU2_9FIRM</name>
<comment type="subcellular location">
    <subcellularLocation>
        <location evidence="3">Cytoplasm</location>
    </subcellularLocation>
</comment>
<feature type="site" description="Important for substrate specificity" evidence="3">
    <location>
        <position position="73"/>
    </location>
</feature>
<evidence type="ECO:0000256" key="3">
    <source>
        <dbReference type="HAMAP-Rule" id="MF_00528"/>
    </source>
</evidence>
<dbReference type="PIRSF" id="PIRSF006305">
    <property type="entry name" value="Maf"/>
    <property type="match status" value="1"/>
</dbReference>
<accession>A0A6N2TUU2</accession>
<evidence type="ECO:0000313" key="4">
    <source>
        <dbReference type="EMBL" id="VYT08353.1"/>
    </source>
</evidence>
<organism evidence="4">
    <name type="scientific">Blautia glucerasea</name>
    <dbReference type="NCBI Taxonomy" id="536633"/>
    <lineage>
        <taxon>Bacteria</taxon>
        <taxon>Bacillati</taxon>
        <taxon>Bacillota</taxon>
        <taxon>Clostridia</taxon>
        <taxon>Lachnospirales</taxon>
        <taxon>Lachnospiraceae</taxon>
        <taxon>Blautia</taxon>
    </lineage>
</organism>